<dbReference type="Proteomes" id="UP000828048">
    <property type="component" value="Chromosome 1"/>
</dbReference>
<comment type="caution">
    <text evidence="1">The sequence shown here is derived from an EMBL/GenBank/DDBJ whole genome shotgun (WGS) entry which is preliminary data.</text>
</comment>
<organism evidence="1 2">
    <name type="scientific">Vaccinium darrowii</name>
    <dbReference type="NCBI Taxonomy" id="229202"/>
    <lineage>
        <taxon>Eukaryota</taxon>
        <taxon>Viridiplantae</taxon>
        <taxon>Streptophyta</taxon>
        <taxon>Embryophyta</taxon>
        <taxon>Tracheophyta</taxon>
        <taxon>Spermatophyta</taxon>
        <taxon>Magnoliopsida</taxon>
        <taxon>eudicotyledons</taxon>
        <taxon>Gunneridae</taxon>
        <taxon>Pentapetalae</taxon>
        <taxon>asterids</taxon>
        <taxon>Ericales</taxon>
        <taxon>Ericaceae</taxon>
        <taxon>Vaccinioideae</taxon>
        <taxon>Vaccinieae</taxon>
        <taxon>Vaccinium</taxon>
    </lineage>
</organism>
<reference evidence="1 2" key="1">
    <citation type="journal article" date="2021" name="Hortic Res">
        <title>High-quality reference genome and annotation aids understanding of berry development for evergreen blueberry (Vaccinium darrowii).</title>
        <authorList>
            <person name="Yu J."/>
            <person name="Hulse-Kemp A.M."/>
            <person name="Babiker E."/>
            <person name="Staton M."/>
        </authorList>
    </citation>
    <scope>NUCLEOTIDE SEQUENCE [LARGE SCALE GENOMIC DNA]</scope>
    <source>
        <strain evidence="2">cv. NJ 8807/NJ 8810</strain>
        <tissue evidence="1">Young leaf</tissue>
    </source>
</reference>
<gene>
    <name evidence="1" type="ORF">Vadar_018094</name>
</gene>
<evidence type="ECO:0000313" key="2">
    <source>
        <dbReference type="Proteomes" id="UP000828048"/>
    </source>
</evidence>
<sequence>MDITGPKLSFSAGDHYDREKELKAFDDSKAGVKGLIDGGMAKVPKIFIRPLDELSEDLKSIQIDQIQVPVIDLGKIQEKDCQERVANEVRIASKEWGFFQVVNHGIPLKVLEEMIDGVRIFHEGDVEVKREWASTIEYIEHVTNLGHTLFELLSEALGLKLDHLADLECARGRIFVCHYYPACPEPELTLGTGKHSDGDFITILLQDQLGGLQVMHKNQWVNVEPIPGGLVVNIGDLLQIISNDKFTSAVHRVLASSVGPRISVACFFMGTFVPPKVYGPIQELISEENPPLYRDFLLFRCLTLKHSYWEDMLSYKIDLLLPNTSSDLLDATAKFIAEVRNCKIMELGWLPNIATGTIVAMLISKDACLQSLLGLDFDSNCQLIEVNILCR</sequence>
<proteinExistence type="predicted"/>
<dbReference type="EMBL" id="CM037151">
    <property type="protein sequence ID" value="KAH7843555.1"/>
    <property type="molecule type" value="Genomic_DNA"/>
</dbReference>
<evidence type="ECO:0000313" key="1">
    <source>
        <dbReference type="EMBL" id="KAH7843555.1"/>
    </source>
</evidence>
<name>A0ACB7XSN4_9ERIC</name>
<accession>A0ACB7XSN4</accession>
<protein>
    <submittedName>
        <fullName evidence="1">Uncharacterized protein</fullName>
    </submittedName>
</protein>
<keyword evidence="2" id="KW-1185">Reference proteome</keyword>